<keyword evidence="3 6" id="KW-0274">FAD</keyword>
<keyword evidence="6" id="KW-0547">Nucleotide-binding</keyword>
<keyword evidence="11" id="KW-1185">Reference proteome</keyword>
<evidence type="ECO:0000256" key="7">
    <source>
        <dbReference type="PIRSR" id="PIRSR000350-4"/>
    </source>
</evidence>
<evidence type="ECO:0000313" key="10">
    <source>
        <dbReference type="EMBL" id="TYL89894.1"/>
    </source>
</evidence>
<evidence type="ECO:0000256" key="6">
    <source>
        <dbReference type="PIRSR" id="PIRSR000350-3"/>
    </source>
</evidence>
<dbReference type="EMBL" id="VSSS01000057">
    <property type="protein sequence ID" value="TYL89894.1"/>
    <property type="molecule type" value="Genomic_DNA"/>
</dbReference>
<dbReference type="PANTHER" id="PTHR43014:SF2">
    <property type="entry name" value="MERCURIC REDUCTASE"/>
    <property type="match status" value="1"/>
</dbReference>
<dbReference type="Pfam" id="PF07992">
    <property type="entry name" value="Pyr_redox_2"/>
    <property type="match status" value="1"/>
</dbReference>
<gene>
    <name evidence="10" type="ORF">FXB40_33680</name>
</gene>
<dbReference type="OrthoDB" id="9776382at2"/>
<evidence type="ECO:0000256" key="2">
    <source>
        <dbReference type="ARBA" id="ARBA00022630"/>
    </source>
</evidence>
<evidence type="ECO:0000256" key="5">
    <source>
        <dbReference type="PIRSR" id="PIRSR000350-2"/>
    </source>
</evidence>
<dbReference type="InterPro" id="IPR004099">
    <property type="entry name" value="Pyr_nucl-diS_OxRdtase_dimer"/>
</dbReference>
<feature type="binding site" evidence="6">
    <location>
        <begin position="182"/>
        <end position="189"/>
    </location>
    <ligand>
        <name>NAD(+)</name>
        <dbReference type="ChEBI" id="CHEBI:57540"/>
    </ligand>
</feature>
<dbReference type="InterPro" id="IPR001100">
    <property type="entry name" value="Pyr_nuc-diS_OxRdtase"/>
</dbReference>
<feature type="active site" description="Proton acceptor" evidence="5">
    <location>
        <position position="446"/>
    </location>
</feature>
<feature type="domain" description="Pyridine nucleotide-disulphide oxidoreductase dimerisation" evidence="8">
    <location>
        <begin position="348"/>
        <end position="453"/>
    </location>
</feature>
<evidence type="ECO:0000259" key="8">
    <source>
        <dbReference type="Pfam" id="PF02852"/>
    </source>
</evidence>
<protein>
    <submittedName>
        <fullName evidence="10">Mercuric reductase</fullName>
    </submittedName>
</protein>
<proteinExistence type="inferred from homology"/>
<evidence type="ECO:0000256" key="4">
    <source>
        <dbReference type="ARBA" id="ARBA00023002"/>
    </source>
</evidence>
<keyword evidence="6" id="KW-0520">NAD</keyword>
<evidence type="ECO:0000256" key="3">
    <source>
        <dbReference type="ARBA" id="ARBA00022827"/>
    </source>
</evidence>
<organism evidence="10 11">
    <name type="scientific">Bradyrhizobium rifense</name>
    <dbReference type="NCBI Taxonomy" id="515499"/>
    <lineage>
        <taxon>Bacteria</taxon>
        <taxon>Pseudomonadati</taxon>
        <taxon>Pseudomonadota</taxon>
        <taxon>Alphaproteobacteria</taxon>
        <taxon>Hyphomicrobiales</taxon>
        <taxon>Nitrobacteraceae</taxon>
        <taxon>Bradyrhizobium</taxon>
    </lineage>
</organism>
<dbReference type="Gene3D" id="3.30.390.30">
    <property type="match status" value="1"/>
</dbReference>
<feature type="binding site" evidence="6">
    <location>
        <position position="116"/>
    </location>
    <ligand>
        <name>FAD</name>
        <dbReference type="ChEBI" id="CHEBI:57692"/>
    </ligand>
</feature>
<comment type="caution">
    <text evidence="10">The sequence shown here is derived from an EMBL/GenBank/DDBJ whole genome shotgun (WGS) entry which is preliminary data.</text>
</comment>
<evidence type="ECO:0000313" key="11">
    <source>
        <dbReference type="Proteomes" id="UP000324758"/>
    </source>
</evidence>
<dbReference type="SUPFAM" id="SSF51905">
    <property type="entry name" value="FAD/NAD(P)-binding domain"/>
    <property type="match status" value="1"/>
</dbReference>
<comment type="cofactor">
    <cofactor evidence="6">
        <name>FAD</name>
        <dbReference type="ChEBI" id="CHEBI:57692"/>
    </cofactor>
    <text evidence="6">Binds 1 FAD per subunit.</text>
</comment>
<keyword evidence="2" id="KW-0285">Flavoprotein</keyword>
<dbReference type="PIRSF" id="PIRSF000350">
    <property type="entry name" value="Mercury_reductase_MerA"/>
    <property type="match status" value="1"/>
</dbReference>
<dbReference type="FunFam" id="3.30.390.30:FF:000001">
    <property type="entry name" value="Dihydrolipoyl dehydrogenase"/>
    <property type="match status" value="1"/>
</dbReference>
<feature type="binding site" evidence="6">
    <location>
        <position position="53"/>
    </location>
    <ligand>
        <name>FAD</name>
        <dbReference type="ChEBI" id="CHEBI:57692"/>
    </ligand>
</feature>
<dbReference type="AlphaFoldDB" id="A0A5D3K3G2"/>
<name>A0A5D3K3G2_9BRAD</name>
<dbReference type="Pfam" id="PF02852">
    <property type="entry name" value="Pyr_redox_dim"/>
    <property type="match status" value="1"/>
</dbReference>
<dbReference type="InterPro" id="IPR023753">
    <property type="entry name" value="FAD/NAD-binding_dom"/>
</dbReference>
<keyword evidence="4" id="KW-0560">Oxidoreductase</keyword>
<dbReference type="SUPFAM" id="SSF55424">
    <property type="entry name" value="FAD/NAD-linked reductases, dimerisation (C-terminal) domain"/>
    <property type="match status" value="1"/>
</dbReference>
<feature type="binding site" evidence="6">
    <location>
        <position position="205"/>
    </location>
    <ligand>
        <name>NAD(+)</name>
        <dbReference type="ChEBI" id="CHEBI:57540"/>
    </ligand>
</feature>
<feature type="binding site" evidence="6">
    <location>
        <position position="273"/>
    </location>
    <ligand>
        <name>NAD(+)</name>
        <dbReference type="ChEBI" id="CHEBI:57540"/>
    </ligand>
</feature>
<feature type="disulfide bond" description="Redox-active" evidence="7">
    <location>
        <begin position="44"/>
        <end position="49"/>
    </location>
</feature>
<dbReference type="GO" id="GO:0050660">
    <property type="term" value="F:flavin adenine dinucleotide binding"/>
    <property type="evidence" value="ECO:0007669"/>
    <property type="project" value="TreeGrafter"/>
</dbReference>
<feature type="domain" description="FAD/NAD(P)-binding" evidence="9">
    <location>
        <begin position="7"/>
        <end position="327"/>
    </location>
</feature>
<accession>A0A5D3K3G2</accession>
<sequence length="467" mass="50010">MPETEHFDIIILGSGQGGKLLAWHLGRSGKRVAVVERRWVGGSCPSVACLPSKNELWSARVAHLVRSAAKFGTLTDSVKTDMRKVRSRKQDMIDREIAFHLKAYEESGVELIMGGGRFVGPKTVQVALNNGETRVLAGSEVVINVGSHAAVPDIPGLETARALTHIEALELDYLPPHLIVLGGGYVGIEMAQAFRRFGSRVTIIEPGRQLMGREDSDVAEEIQRILRAEAIEVLLNAQPVSVNGLSGDAVAVTVRTIDGEQKIEGSDLLVAVGRVANTAGIGLDEAGVELDARGVIRVNERLQTTAGGVWAIGECCGSPQFTHVSVDDFRIVKDNMAGGSRRTDDRLIPYVVFTDPPVARVGLSEQEAKRQGIPVRVAKLPMSNVLRTEATDETDGFMKAVVGANDDRILGFSMIGSEAGEVMAIVQAGILAGLPYQKLRDAVVAHLTIAEGLGPLFTNVPPRNASE</sequence>
<dbReference type="PRINTS" id="PR00411">
    <property type="entry name" value="PNDRDTASEI"/>
</dbReference>
<evidence type="ECO:0000256" key="1">
    <source>
        <dbReference type="ARBA" id="ARBA00007532"/>
    </source>
</evidence>
<dbReference type="PANTHER" id="PTHR43014">
    <property type="entry name" value="MERCURIC REDUCTASE"/>
    <property type="match status" value="1"/>
</dbReference>
<dbReference type="RefSeq" id="WP_148776589.1">
    <property type="nucleotide sequence ID" value="NZ_VSSS01000057.1"/>
</dbReference>
<dbReference type="Gene3D" id="3.50.50.60">
    <property type="entry name" value="FAD/NAD(P)-binding domain"/>
    <property type="match status" value="2"/>
</dbReference>
<dbReference type="InterPro" id="IPR036188">
    <property type="entry name" value="FAD/NAD-bd_sf"/>
</dbReference>
<dbReference type="Proteomes" id="UP000324758">
    <property type="component" value="Unassembled WGS sequence"/>
</dbReference>
<evidence type="ECO:0000259" key="9">
    <source>
        <dbReference type="Pfam" id="PF07992"/>
    </source>
</evidence>
<dbReference type="InterPro" id="IPR016156">
    <property type="entry name" value="FAD/NAD-linked_Rdtase_dimer_sf"/>
</dbReference>
<reference evidence="10 11" key="1">
    <citation type="submission" date="2019-08" db="EMBL/GenBank/DDBJ databases">
        <title>Bradyrhizobium hipponensis sp. nov., a rhizobium isolated from a Lupinus angustifolius root nodule in Tunisia.</title>
        <authorList>
            <person name="Off K."/>
            <person name="Rejili M."/>
            <person name="Mars M."/>
            <person name="Brachmann A."/>
            <person name="Marin M."/>
        </authorList>
    </citation>
    <scope>NUCLEOTIDE SEQUENCE [LARGE SCALE GENOMIC DNA]</scope>
    <source>
        <strain evidence="10 11">CTAW71</strain>
    </source>
</reference>
<dbReference type="PRINTS" id="PR00368">
    <property type="entry name" value="FADPNR"/>
</dbReference>
<comment type="similarity">
    <text evidence="1">Belongs to the class-I pyridine nucleotide-disulfide oxidoreductase family.</text>
</comment>
<dbReference type="GO" id="GO:0003955">
    <property type="term" value="F:NAD(P)H dehydrogenase (quinone) activity"/>
    <property type="evidence" value="ECO:0007669"/>
    <property type="project" value="TreeGrafter"/>
</dbReference>